<evidence type="ECO:0000256" key="1">
    <source>
        <dbReference type="SAM" id="MobiDB-lite"/>
    </source>
</evidence>
<proteinExistence type="predicted"/>
<dbReference type="AlphaFoldDB" id="A0A2H3B5B0"/>
<protein>
    <submittedName>
        <fullName evidence="2">Uncharacterized protein</fullName>
    </submittedName>
</protein>
<feature type="compositionally biased region" description="Basic and acidic residues" evidence="1">
    <location>
        <begin position="193"/>
        <end position="203"/>
    </location>
</feature>
<dbReference type="EMBL" id="KZ293478">
    <property type="protein sequence ID" value="PBK61188.1"/>
    <property type="molecule type" value="Genomic_DNA"/>
</dbReference>
<evidence type="ECO:0000313" key="2">
    <source>
        <dbReference type="EMBL" id="PBK61188.1"/>
    </source>
</evidence>
<evidence type="ECO:0000313" key="3">
    <source>
        <dbReference type="Proteomes" id="UP000218334"/>
    </source>
</evidence>
<sequence>MRRNLFVWRERLGGAGSKIAVIQSVHPTHLVLCFPRSLPCGKQDDSKDVCSRIMVMASTSSTFDIMTSTYFCADATYRVPARWTGEQWARRLDLLCAGSSRTTAYLEHVHRITVWADEESKFAARRRINFRRARAEGWGLGLFGGHFAMPKGRTTIRRSPKTHLFPRAREGMSALGLERTPFPAPSLPSNEGPGRKDIEDPPEVKAMLSYQDDDDDEGVKHRTPLIIPI</sequence>
<organism evidence="2 3">
    <name type="scientific">Armillaria solidipes</name>
    <dbReference type="NCBI Taxonomy" id="1076256"/>
    <lineage>
        <taxon>Eukaryota</taxon>
        <taxon>Fungi</taxon>
        <taxon>Dikarya</taxon>
        <taxon>Basidiomycota</taxon>
        <taxon>Agaricomycotina</taxon>
        <taxon>Agaricomycetes</taxon>
        <taxon>Agaricomycetidae</taxon>
        <taxon>Agaricales</taxon>
        <taxon>Marasmiineae</taxon>
        <taxon>Physalacriaceae</taxon>
        <taxon>Armillaria</taxon>
    </lineage>
</organism>
<feature type="region of interest" description="Disordered" evidence="1">
    <location>
        <begin position="178"/>
        <end position="229"/>
    </location>
</feature>
<name>A0A2H3B5B0_9AGAR</name>
<dbReference type="Proteomes" id="UP000218334">
    <property type="component" value="Unassembled WGS sequence"/>
</dbReference>
<gene>
    <name evidence="2" type="ORF">ARMSODRAFT_1025911</name>
</gene>
<accession>A0A2H3B5B0</accession>
<keyword evidence="3" id="KW-1185">Reference proteome</keyword>
<reference evidence="3" key="1">
    <citation type="journal article" date="2017" name="Nat. Ecol. Evol.">
        <title>Genome expansion and lineage-specific genetic innovations in the forest pathogenic fungi Armillaria.</title>
        <authorList>
            <person name="Sipos G."/>
            <person name="Prasanna A.N."/>
            <person name="Walter M.C."/>
            <person name="O'Connor E."/>
            <person name="Balint B."/>
            <person name="Krizsan K."/>
            <person name="Kiss B."/>
            <person name="Hess J."/>
            <person name="Varga T."/>
            <person name="Slot J."/>
            <person name="Riley R."/>
            <person name="Boka B."/>
            <person name="Rigling D."/>
            <person name="Barry K."/>
            <person name="Lee J."/>
            <person name="Mihaltcheva S."/>
            <person name="LaButti K."/>
            <person name="Lipzen A."/>
            <person name="Waldron R."/>
            <person name="Moloney N.M."/>
            <person name="Sperisen C."/>
            <person name="Kredics L."/>
            <person name="Vagvoelgyi C."/>
            <person name="Patrignani A."/>
            <person name="Fitzpatrick D."/>
            <person name="Nagy I."/>
            <person name="Doyle S."/>
            <person name="Anderson J.B."/>
            <person name="Grigoriev I.V."/>
            <person name="Gueldener U."/>
            <person name="Muensterkoetter M."/>
            <person name="Nagy L.G."/>
        </authorList>
    </citation>
    <scope>NUCLEOTIDE SEQUENCE [LARGE SCALE GENOMIC DNA]</scope>
    <source>
        <strain evidence="3">28-4</strain>
    </source>
</reference>